<dbReference type="Proteomes" id="UP000255231">
    <property type="component" value="Unassembled WGS sequence"/>
</dbReference>
<sequence length="280" mass="33422">MEIPVNFIDFLYWIRERTENVWSVDDESFCPKGFYGAKWQPLSEEQIDSIELKYAIKFTSEHREFLKILHAIDKKEIVEYEEDGKIISEEGTFFYNWLEDEEEILKTMKEPYQWMFDDIDSVNKVWLKSWGIKPKSAEKRKEIFDKWFSNVPSLLPLTGSVFVVSDENLEWQPILSVRGSDILIMGWDFRTGLLNEIRNHLDIYIEFFDEEDQMFYPELLPEVQEIFDENIICNKTKDVPYLKEMMLYWSSGWSGFGLNYFPEGTRGHPITKTFIAEEEI</sequence>
<evidence type="ECO:0000313" key="4">
    <source>
        <dbReference type="Proteomes" id="UP000255231"/>
    </source>
</evidence>
<protein>
    <recommendedName>
        <fullName evidence="5">Knr4/Smi1-like domain-containing protein</fullName>
    </recommendedName>
</protein>
<dbReference type="EMBL" id="UFVS01000001">
    <property type="protein sequence ID" value="SUX42938.1"/>
    <property type="molecule type" value="Genomic_DNA"/>
</dbReference>
<organism evidence="2 4">
    <name type="scientific">Chryseobacterium indoltheticum</name>
    <dbReference type="NCBI Taxonomy" id="254"/>
    <lineage>
        <taxon>Bacteria</taxon>
        <taxon>Pseudomonadati</taxon>
        <taxon>Bacteroidota</taxon>
        <taxon>Flavobacteriia</taxon>
        <taxon>Flavobacteriales</taxon>
        <taxon>Weeksellaceae</taxon>
        <taxon>Chryseobacterium group</taxon>
        <taxon>Chryseobacterium</taxon>
    </lineage>
</organism>
<dbReference type="Proteomes" id="UP000185725">
    <property type="component" value="Unassembled WGS sequence"/>
</dbReference>
<dbReference type="KEGG" id="cil:EG358_05335"/>
<gene>
    <name evidence="2" type="ORF">NCTC13560_01672</name>
    <name evidence="1" type="ORF">SAMN05421682_116105</name>
</gene>
<dbReference type="RefSeq" id="WP_076562592.1">
    <property type="nucleotide sequence ID" value="NZ_CP033929.1"/>
</dbReference>
<evidence type="ECO:0008006" key="5">
    <source>
        <dbReference type="Google" id="ProtNLM"/>
    </source>
</evidence>
<reference evidence="1 3" key="1">
    <citation type="submission" date="2017-01" db="EMBL/GenBank/DDBJ databases">
        <authorList>
            <person name="Varghese N."/>
            <person name="Submissions S."/>
        </authorList>
    </citation>
    <scope>NUCLEOTIDE SEQUENCE [LARGE SCALE GENOMIC DNA]</scope>
    <source>
        <strain evidence="1 3">ATCC 27950</strain>
    </source>
</reference>
<dbReference type="OrthoDB" id="264195at2"/>
<evidence type="ECO:0000313" key="3">
    <source>
        <dbReference type="Proteomes" id="UP000185725"/>
    </source>
</evidence>
<dbReference type="GeneID" id="303673112"/>
<dbReference type="AlphaFoldDB" id="A0A381F8Z5"/>
<dbReference type="EMBL" id="FTMF01000016">
    <property type="protein sequence ID" value="SIR29435.1"/>
    <property type="molecule type" value="Genomic_DNA"/>
</dbReference>
<accession>A0A381F8Z5</accession>
<proteinExistence type="predicted"/>
<evidence type="ECO:0000313" key="1">
    <source>
        <dbReference type="EMBL" id="SIR29435.1"/>
    </source>
</evidence>
<evidence type="ECO:0000313" key="2">
    <source>
        <dbReference type="EMBL" id="SUX42938.1"/>
    </source>
</evidence>
<name>A0A381F8Z5_9FLAO</name>
<keyword evidence="3" id="KW-1185">Reference proteome</keyword>
<reference evidence="2 4" key="2">
    <citation type="submission" date="2018-06" db="EMBL/GenBank/DDBJ databases">
        <authorList>
            <consortium name="Pathogen Informatics"/>
            <person name="Doyle S."/>
        </authorList>
    </citation>
    <scope>NUCLEOTIDE SEQUENCE [LARGE SCALE GENOMIC DNA]</scope>
    <source>
        <strain evidence="2 4">NCTC13560</strain>
    </source>
</reference>